<protein>
    <submittedName>
        <fullName evidence="2">Formylglycine-generating enzyme family protein</fullName>
    </submittedName>
</protein>
<dbReference type="Pfam" id="PF03781">
    <property type="entry name" value="FGE-sulfatase"/>
    <property type="match status" value="1"/>
</dbReference>
<dbReference type="InterPro" id="IPR005532">
    <property type="entry name" value="SUMF_dom"/>
</dbReference>
<dbReference type="EMBL" id="CP049887">
    <property type="protein sequence ID" value="QIL48683.1"/>
    <property type="molecule type" value="Genomic_DNA"/>
</dbReference>
<dbReference type="PANTHER" id="PTHR23150:SF19">
    <property type="entry name" value="FORMYLGLYCINE-GENERATING ENZYME"/>
    <property type="match status" value="1"/>
</dbReference>
<dbReference type="Gene3D" id="3.90.1580.10">
    <property type="entry name" value="paralog of FGE (formylglycine-generating enzyme)"/>
    <property type="match status" value="1"/>
</dbReference>
<gene>
    <name evidence="2" type="ORF">G7082_09275</name>
</gene>
<feature type="domain" description="Sulfatase-modifying factor enzyme-like" evidence="1">
    <location>
        <begin position="3"/>
        <end position="286"/>
    </location>
</feature>
<reference evidence="2 3" key="1">
    <citation type="submission" date="2020-03" db="EMBL/GenBank/DDBJ databases">
        <title>Vagococcus sp. nov., isolated from beetles.</title>
        <authorList>
            <person name="Hyun D.-W."/>
            <person name="Bae J.-W."/>
        </authorList>
    </citation>
    <scope>NUCLEOTIDE SEQUENCE [LARGE SCALE GENOMIC DNA]</scope>
    <source>
        <strain evidence="2 3">HDW17B</strain>
    </source>
</reference>
<dbReference type="RefSeq" id="WP_166034819.1">
    <property type="nucleotide sequence ID" value="NZ_CP049887.1"/>
</dbReference>
<organism evidence="2 3">
    <name type="scientific">Vagococcus hydrophili</name>
    <dbReference type="NCBI Taxonomy" id="2714947"/>
    <lineage>
        <taxon>Bacteria</taxon>
        <taxon>Bacillati</taxon>
        <taxon>Bacillota</taxon>
        <taxon>Bacilli</taxon>
        <taxon>Lactobacillales</taxon>
        <taxon>Enterococcaceae</taxon>
        <taxon>Vagococcus</taxon>
    </lineage>
</organism>
<accession>A0A6G8AUU2</accession>
<proteinExistence type="predicted"/>
<dbReference type="SUPFAM" id="SSF56436">
    <property type="entry name" value="C-type lectin-like"/>
    <property type="match status" value="1"/>
</dbReference>
<keyword evidence="3" id="KW-1185">Reference proteome</keyword>
<dbReference type="InterPro" id="IPR051043">
    <property type="entry name" value="Sulfatase_Mod_Factor_Kinase"/>
</dbReference>
<name>A0A6G8AUU2_9ENTE</name>
<dbReference type="AlphaFoldDB" id="A0A6G8AUU2"/>
<evidence type="ECO:0000313" key="3">
    <source>
        <dbReference type="Proteomes" id="UP000501747"/>
    </source>
</evidence>
<dbReference type="InterPro" id="IPR042095">
    <property type="entry name" value="SUMF_sf"/>
</dbReference>
<evidence type="ECO:0000259" key="1">
    <source>
        <dbReference type="Pfam" id="PF03781"/>
    </source>
</evidence>
<sequence>MSEFVKIPSGHYLVGTNSQEGFKKDKEGPQVLVWMDEFEIETTPVTNEEFKQFVQATGYVTEAEKFGWSYVFHYFLSMEEKIKAQEMSGLNWWLAVEGADWCHPEGKNSSIEMRMDHPVVHVSRNDALVYCKYTGKRLPTEIEWEIAAKGGTTNERYPWGEEFLIDGKHQCNIWQGEFPLTNTLEDGFDKTAPVKSYAPNGYGLYQMIGNVWEWCLNPQGIDLNVFQEKDSQYFFERYETFDDQSYALKGGSFLCHESYCKRYRIAARNGNTGTSTSNNMGFRCVKK</sequence>
<dbReference type="PANTHER" id="PTHR23150">
    <property type="entry name" value="SULFATASE MODIFYING FACTOR 1, 2"/>
    <property type="match status" value="1"/>
</dbReference>
<dbReference type="Proteomes" id="UP000501747">
    <property type="component" value="Chromosome"/>
</dbReference>
<dbReference type="KEGG" id="vhy:G7082_09275"/>
<dbReference type="GO" id="GO:0120147">
    <property type="term" value="F:formylglycine-generating oxidase activity"/>
    <property type="evidence" value="ECO:0007669"/>
    <property type="project" value="TreeGrafter"/>
</dbReference>
<evidence type="ECO:0000313" key="2">
    <source>
        <dbReference type="EMBL" id="QIL48683.1"/>
    </source>
</evidence>
<dbReference type="InterPro" id="IPR016187">
    <property type="entry name" value="CTDL_fold"/>
</dbReference>